<evidence type="ECO:0008006" key="3">
    <source>
        <dbReference type="Google" id="ProtNLM"/>
    </source>
</evidence>
<organism evidence="1 2">
    <name type="scientific">Sediminibacterium goheungense</name>
    <dbReference type="NCBI Taxonomy" id="1086393"/>
    <lineage>
        <taxon>Bacteria</taxon>
        <taxon>Pseudomonadati</taxon>
        <taxon>Bacteroidota</taxon>
        <taxon>Chitinophagia</taxon>
        <taxon>Chitinophagales</taxon>
        <taxon>Chitinophagaceae</taxon>
        <taxon>Sediminibacterium</taxon>
    </lineage>
</organism>
<keyword evidence="2" id="KW-1185">Reference proteome</keyword>
<dbReference type="SUPFAM" id="SSF49899">
    <property type="entry name" value="Concanavalin A-like lectins/glucanases"/>
    <property type="match status" value="1"/>
</dbReference>
<dbReference type="RefSeq" id="WP_133474001.1">
    <property type="nucleotide sequence ID" value="NZ_SNWP01000010.1"/>
</dbReference>
<dbReference type="PANTHER" id="PTHR35332">
    <property type="entry name" value="REGULATION OF ENOLASE PROTEIN 1"/>
    <property type="match status" value="1"/>
</dbReference>
<dbReference type="Pfam" id="PF07081">
    <property type="entry name" value="DUF1349"/>
    <property type="match status" value="1"/>
</dbReference>
<dbReference type="GO" id="GO:0004553">
    <property type="term" value="F:hydrolase activity, hydrolyzing O-glycosyl compounds"/>
    <property type="evidence" value="ECO:0007669"/>
    <property type="project" value="UniProtKB-ARBA"/>
</dbReference>
<dbReference type="AlphaFoldDB" id="A0A4R6J296"/>
<comment type="caution">
    <text evidence="1">The sequence shown here is derived from an EMBL/GenBank/DDBJ whole genome shotgun (WGS) entry which is preliminary data.</text>
</comment>
<evidence type="ECO:0000313" key="2">
    <source>
        <dbReference type="Proteomes" id="UP000295741"/>
    </source>
</evidence>
<gene>
    <name evidence="1" type="ORF">BC659_1488</name>
</gene>
<name>A0A4R6J296_9BACT</name>
<reference evidence="1 2" key="1">
    <citation type="submission" date="2019-03" db="EMBL/GenBank/DDBJ databases">
        <title>Genomic Encyclopedia of Archaeal and Bacterial Type Strains, Phase II (KMG-II): from individual species to whole genera.</title>
        <authorList>
            <person name="Goeker M."/>
        </authorList>
    </citation>
    <scope>NUCLEOTIDE SEQUENCE [LARGE SCALE GENOMIC DNA]</scope>
    <source>
        <strain evidence="1 2">DSM 28323</strain>
    </source>
</reference>
<proteinExistence type="predicted"/>
<dbReference type="PANTHER" id="PTHR35332:SF2">
    <property type="entry name" value="REGULATION OF ENOLASE PROTEIN 1"/>
    <property type="match status" value="1"/>
</dbReference>
<sequence>MKSKSSFFISTFLTGFILFCGIFSICHAQTARSVKINTIPAPLFWNNMPISYSAKANSITIVAGEKTDMFRDPNVTYNTDNAPKLLFEPDNNFVLTTSIQHTFSSKWDGGALVLIEDSTKWIKFCFEKDYTGAKRVVSVVTKDISDDCNSIAVTGNKIFYKLAKADNVITLYASNDGKKWLLIRHLRFNHTQPIKVGFLAQSPTGKKCEVLFSDISYQAKKIADPYKGE</sequence>
<dbReference type="Gene3D" id="2.60.120.200">
    <property type="match status" value="1"/>
</dbReference>
<dbReference type="GO" id="GO:0005975">
    <property type="term" value="P:carbohydrate metabolic process"/>
    <property type="evidence" value="ECO:0007669"/>
    <property type="project" value="UniProtKB-ARBA"/>
</dbReference>
<dbReference type="EMBL" id="SNWP01000010">
    <property type="protein sequence ID" value="TDO29399.1"/>
    <property type="molecule type" value="Genomic_DNA"/>
</dbReference>
<dbReference type="Proteomes" id="UP000295741">
    <property type="component" value="Unassembled WGS sequence"/>
</dbReference>
<dbReference type="OrthoDB" id="9808724at2"/>
<dbReference type="InterPro" id="IPR013320">
    <property type="entry name" value="ConA-like_dom_sf"/>
</dbReference>
<evidence type="ECO:0000313" key="1">
    <source>
        <dbReference type="EMBL" id="TDO29399.1"/>
    </source>
</evidence>
<protein>
    <recommendedName>
        <fullName evidence="3">DUF1349 domain-containing protein</fullName>
    </recommendedName>
</protein>
<accession>A0A4R6J296</accession>
<dbReference type="InterPro" id="IPR009784">
    <property type="entry name" value="DUF1349"/>
</dbReference>